<dbReference type="KEGG" id="sutt:SUTMEG_19180"/>
<dbReference type="EMBL" id="AP018786">
    <property type="protein sequence ID" value="BBF24027.1"/>
    <property type="molecule type" value="Genomic_DNA"/>
</dbReference>
<dbReference type="Proteomes" id="UP000271003">
    <property type="component" value="Chromosome"/>
</dbReference>
<sequence>MSEKRFGDCSPRVEMYCMKYPPSLFLADAGKPGRGRSPRIRSVGAACAPGSFPPMLPEIFPNSDRSSFKKYPPPPFDREKTPEVPSFRGRLAPIPKETRLDGSCDPRAFPADS</sequence>
<keyword evidence="3" id="KW-1185">Reference proteome</keyword>
<feature type="region of interest" description="Disordered" evidence="1">
    <location>
        <begin position="57"/>
        <end position="113"/>
    </location>
</feature>
<evidence type="ECO:0000256" key="1">
    <source>
        <dbReference type="SAM" id="MobiDB-lite"/>
    </source>
</evidence>
<evidence type="ECO:0000313" key="2">
    <source>
        <dbReference type="EMBL" id="BBF24027.1"/>
    </source>
</evidence>
<accession>A0A2Z6IED4</accession>
<dbReference type="AlphaFoldDB" id="A0A2Z6IED4"/>
<protein>
    <submittedName>
        <fullName evidence="2">Uncharacterized protein</fullName>
    </submittedName>
</protein>
<evidence type="ECO:0000313" key="3">
    <source>
        <dbReference type="Proteomes" id="UP000271003"/>
    </source>
</evidence>
<proteinExistence type="predicted"/>
<organism evidence="2 3">
    <name type="scientific">Sutterella megalosphaeroides</name>
    <dbReference type="NCBI Taxonomy" id="2494234"/>
    <lineage>
        <taxon>Bacteria</taxon>
        <taxon>Pseudomonadati</taxon>
        <taxon>Pseudomonadota</taxon>
        <taxon>Betaproteobacteria</taxon>
        <taxon>Burkholderiales</taxon>
        <taxon>Sutterellaceae</taxon>
        <taxon>Sutterella</taxon>
    </lineage>
</organism>
<gene>
    <name evidence="2" type="ORF">SUTMEG_19180</name>
</gene>
<name>A0A2Z6IED4_9BURK</name>
<reference evidence="2 3" key="1">
    <citation type="journal article" date="2018" name="Int. J. Syst. Evol. Microbiol.">
        <title>Mesosutterella multiformis gen. nov., sp. nov., a member of the family Sutterellaceae and Sutterella megalosphaeroides sp. nov., isolated from human faeces.</title>
        <authorList>
            <person name="Sakamoto M."/>
            <person name="Ikeyama N."/>
            <person name="Kunihiro T."/>
            <person name="Iino T."/>
            <person name="Yuki M."/>
            <person name="Ohkuma M."/>
        </authorList>
    </citation>
    <scope>NUCLEOTIDE SEQUENCE [LARGE SCALE GENOMIC DNA]</scope>
    <source>
        <strain evidence="2 3">6FBBBH3</strain>
    </source>
</reference>